<protein>
    <submittedName>
        <fullName evidence="1">Uncharacterized protein</fullName>
    </submittedName>
</protein>
<organism evidence="1 2">
    <name type="scientific">Psychrobacillus mangrovi</name>
    <dbReference type="NCBI Taxonomy" id="3117745"/>
    <lineage>
        <taxon>Bacteria</taxon>
        <taxon>Bacillati</taxon>
        <taxon>Bacillota</taxon>
        <taxon>Bacilli</taxon>
        <taxon>Bacillales</taxon>
        <taxon>Bacillaceae</taxon>
        <taxon>Psychrobacillus</taxon>
    </lineage>
</organism>
<sequence>MIIAFQQLYKGRIALDKIQTDDEIRQVISSELKDEFTHPRARLSVVKKYQLAIQRIQASNLNNEDKKALLSIYKEEYLKVSTGNDV</sequence>
<evidence type="ECO:0000313" key="2">
    <source>
        <dbReference type="Proteomes" id="UP001364890"/>
    </source>
</evidence>
<dbReference type="RefSeq" id="WP_336495788.1">
    <property type="nucleotide sequence ID" value="NZ_JBAWSY010000001.1"/>
</dbReference>
<dbReference type="EMBL" id="JBAWSY010000001">
    <property type="protein sequence ID" value="MEI4768230.1"/>
    <property type="molecule type" value="Genomic_DNA"/>
</dbReference>
<reference evidence="1 2" key="1">
    <citation type="submission" date="2024-01" db="EMBL/GenBank/DDBJ databases">
        <title>Seven novel Bacillus-like species.</title>
        <authorList>
            <person name="Liu G."/>
        </authorList>
    </citation>
    <scope>NUCLEOTIDE SEQUENCE [LARGE SCALE GENOMIC DNA]</scope>
    <source>
        <strain evidence="1 2">FJAT-51614</strain>
    </source>
</reference>
<name>A0ABU8EZW3_9BACI</name>
<gene>
    <name evidence="1" type="ORF">WAX74_00980</name>
</gene>
<keyword evidence="2" id="KW-1185">Reference proteome</keyword>
<dbReference type="Proteomes" id="UP001364890">
    <property type="component" value="Unassembled WGS sequence"/>
</dbReference>
<evidence type="ECO:0000313" key="1">
    <source>
        <dbReference type="EMBL" id="MEI4768230.1"/>
    </source>
</evidence>
<proteinExistence type="predicted"/>
<comment type="caution">
    <text evidence="1">The sequence shown here is derived from an EMBL/GenBank/DDBJ whole genome shotgun (WGS) entry which is preliminary data.</text>
</comment>
<accession>A0ABU8EZW3</accession>